<name>A0AAW1S4Q1_9CHLO</name>
<evidence type="ECO:0000313" key="2">
    <source>
        <dbReference type="Proteomes" id="UP001445335"/>
    </source>
</evidence>
<dbReference type="PANTHER" id="PTHR36337:SF1">
    <property type="entry name" value="OBSCURIN-LIKE PROTEIN"/>
    <property type="match status" value="1"/>
</dbReference>
<keyword evidence="2" id="KW-1185">Reference proteome</keyword>
<dbReference type="PANTHER" id="PTHR36337">
    <property type="entry name" value="OBSCURIN-LIKE PROTEIN"/>
    <property type="match status" value="1"/>
</dbReference>
<evidence type="ECO:0000313" key="1">
    <source>
        <dbReference type="EMBL" id="KAK9841030.1"/>
    </source>
</evidence>
<sequence>MALQARHTLGQIVPERVALLVDLLELPPEGVPPADVCACALLLLARWARLVLHSALRGKAMPATGAAERQALRRAVECALACAAQGAAAPPRLLAAAILFLGCAAEAFSETEGARACAAVAGALHEGRPGLAQRGLAGEAVAGVGLLLAAQQDAALWLLACVLALWTPPGHDMAPAQEQADAALPRVDDLVPLYAMMRQLGGAVVEARRLAEASTVVASLTDVLDGALHSDHWQERAAATLAAGGLLEGAARGQAALPPSDAALSRLDHALTAACADAAAASARLEILCPNYYPGDVHLQSRAGRADPAALAWEEATGVRLWRAAAALAILEASQGCQRPPPTPGTLACMMGALLHDALSLDGLFAAAAAGAHPDAATTWLRSQAAGAWGRAAASLARVAAQQYRHVEPDAQQRTQQDLQVMAEAFHAAYRRYALLTAPAWLQAVDGGAVRQVLDRAFSSAVVLLGAFWAVAVARPGVLRNRPQPPSPDEVAVRALDCLAHLQFCRMRLSAYSALLQAVLTAAAGSPMASLGLLTCVPCYEGLTQAGPGGEPLWLADPVLGTRVQFLMAMLAPCLPQLPQAKVEEVALPVALLYATHPHPSVSLAAHTLFCAIVRQSNAREPLAPYYARRALAAYPTRTPLAGLSAGYAELARGLPIGSGATLLVDAGLDLVRLLAQLLLLVDLQVLPDALEAAEAMVLAVPPGPALAACDCLAEALAGSDDYARKAPLVRWYQRLAAACAAQS</sequence>
<organism evidence="1 2">
    <name type="scientific">Elliptochloris bilobata</name>
    <dbReference type="NCBI Taxonomy" id="381761"/>
    <lineage>
        <taxon>Eukaryota</taxon>
        <taxon>Viridiplantae</taxon>
        <taxon>Chlorophyta</taxon>
        <taxon>core chlorophytes</taxon>
        <taxon>Trebouxiophyceae</taxon>
        <taxon>Trebouxiophyceae incertae sedis</taxon>
        <taxon>Elliptochloris clade</taxon>
        <taxon>Elliptochloris</taxon>
    </lineage>
</organism>
<dbReference type="AlphaFoldDB" id="A0AAW1S4Q1"/>
<reference evidence="1 2" key="1">
    <citation type="journal article" date="2024" name="Nat. Commun.">
        <title>Phylogenomics reveals the evolutionary origins of lichenization in chlorophyte algae.</title>
        <authorList>
            <person name="Puginier C."/>
            <person name="Libourel C."/>
            <person name="Otte J."/>
            <person name="Skaloud P."/>
            <person name="Haon M."/>
            <person name="Grisel S."/>
            <person name="Petersen M."/>
            <person name="Berrin J.G."/>
            <person name="Delaux P.M."/>
            <person name="Dal Grande F."/>
            <person name="Keller J."/>
        </authorList>
    </citation>
    <scope>NUCLEOTIDE SEQUENCE [LARGE SCALE GENOMIC DNA]</scope>
    <source>
        <strain evidence="1 2">SAG 245.80</strain>
    </source>
</reference>
<gene>
    <name evidence="1" type="ORF">WJX81_006565</name>
</gene>
<dbReference type="EMBL" id="JALJOU010000011">
    <property type="protein sequence ID" value="KAK9841030.1"/>
    <property type="molecule type" value="Genomic_DNA"/>
</dbReference>
<proteinExistence type="predicted"/>
<protein>
    <submittedName>
        <fullName evidence="1">Uncharacterized protein</fullName>
    </submittedName>
</protein>
<comment type="caution">
    <text evidence="1">The sequence shown here is derived from an EMBL/GenBank/DDBJ whole genome shotgun (WGS) entry which is preliminary data.</text>
</comment>
<dbReference type="Proteomes" id="UP001445335">
    <property type="component" value="Unassembled WGS sequence"/>
</dbReference>
<accession>A0AAW1S4Q1</accession>